<evidence type="ECO:0000313" key="4">
    <source>
        <dbReference type="EMBL" id="UUY04943.1"/>
    </source>
</evidence>
<dbReference type="Pfam" id="PF13263">
    <property type="entry name" value="PHP_C"/>
    <property type="match status" value="1"/>
</dbReference>
<protein>
    <submittedName>
        <fullName evidence="4">CehA/McbA family metallohydrolase</fullName>
    </submittedName>
</protein>
<dbReference type="InterPro" id="IPR052018">
    <property type="entry name" value="PHP_domain"/>
</dbReference>
<dbReference type="RefSeq" id="WP_353865419.1">
    <property type="nucleotide sequence ID" value="NZ_CP088295.1"/>
</dbReference>
<dbReference type="PANTHER" id="PTHR42924">
    <property type="entry name" value="EXONUCLEASE"/>
    <property type="match status" value="1"/>
</dbReference>
<dbReference type="CDD" id="cd07432">
    <property type="entry name" value="PHP_HisPPase"/>
    <property type="match status" value="1"/>
</dbReference>
<dbReference type="Gene3D" id="3.40.50.2000">
    <property type="entry name" value="Glycogen Phosphorylase B"/>
    <property type="match status" value="2"/>
</dbReference>
<dbReference type="InterPro" id="IPR028098">
    <property type="entry name" value="Glyco_trans_4-like_N"/>
</dbReference>
<keyword evidence="2" id="KW-0808">Transferase</keyword>
<dbReference type="SUPFAM" id="SSF89550">
    <property type="entry name" value="PHP domain-like"/>
    <property type="match status" value="1"/>
</dbReference>
<dbReference type="InterPro" id="IPR003141">
    <property type="entry name" value="Pol/His_phosphatase_N"/>
</dbReference>
<dbReference type="Pfam" id="PF13692">
    <property type="entry name" value="Glyco_trans_1_4"/>
    <property type="match status" value="1"/>
</dbReference>
<organism evidence="4 5">
    <name type="scientific">Svornostia abyssi</name>
    <dbReference type="NCBI Taxonomy" id="2898438"/>
    <lineage>
        <taxon>Bacteria</taxon>
        <taxon>Bacillati</taxon>
        <taxon>Actinomycetota</taxon>
        <taxon>Thermoleophilia</taxon>
        <taxon>Solirubrobacterales</taxon>
        <taxon>Baekduiaceae</taxon>
        <taxon>Svornostia</taxon>
    </lineage>
</organism>
<dbReference type="SMART" id="SM00481">
    <property type="entry name" value="POLIIIAc"/>
    <property type="match status" value="1"/>
</dbReference>
<keyword evidence="1" id="KW-0328">Glycosyltransferase</keyword>
<keyword evidence="5" id="KW-1185">Reference proteome</keyword>
<evidence type="ECO:0000256" key="2">
    <source>
        <dbReference type="ARBA" id="ARBA00022679"/>
    </source>
</evidence>
<evidence type="ECO:0000259" key="3">
    <source>
        <dbReference type="SMART" id="SM00481"/>
    </source>
</evidence>
<dbReference type="EMBL" id="CP088295">
    <property type="protein sequence ID" value="UUY04943.1"/>
    <property type="molecule type" value="Genomic_DNA"/>
</dbReference>
<reference evidence="5" key="1">
    <citation type="submission" date="2021-11" db="EMBL/GenBank/DDBJ databases">
        <title>Cultivation dependent microbiological survey of springs from the worlds oldest radium mine currently devoted to the extraction of radon-saturated water.</title>
        <authorList>
            <person name="Kapinusova G."/>
            <person name="Smrhova T."/>
            <person name="Strejcek M."/>
            <person name="Suman J."/>
            <person name="Jani K."/>
            <person name="Pajer P."/>
            <person name="Uhlik O."/>
        </authorList>
    </citation>
    <scope>NUCLEOTIDE SEQUENCE [LARGE SCALE GENOMIC DNA]</scope>
    <source>
        <strain evidence="5">J379</strain>
    </source>
</reference>
<proteinExistence type="predicted"/>
<evidence type="ECO:0000256" key="1">
    <source>
        <dbReference type="ARBA" id="ARBA00022676"/>
    </source>
</evidence>
<evidence type="ECO:0000313" key="5">
    <source>
        <dbReference type="Proteomes" id="UP001058860"/>
    </source>
</evidence>
<dbReference type="NCBIfam" id="NF038032">
    <property type="entry name" value="CehA_McbA_metalo"/>
    <property type="match status" value="1"/>
</dbReference>
<name>A0ABY5PJT7_9ACTN</name>
<dbReference type="Gene3D" id="3.20.20.140">
    <property type="entry name" value="Metal-dependent hydrolases"/>
    <property type="match status" value="1"/>
</dbReference>
<gene>
    <name evidence="4" type="ORF">LRS13_05285</name>
</gene>
<dbReference type="SUPFAM" id="SSF53756">
    <property type="entry name" value="UDP-Glycosyltransferase/glycogen phosphorylase"/>
    <property type="match status" value="1"/>
</dbReference>
<dbReference type="Proteomes" id="UP001058860">
    <property type="component" value="Chromosome"/>
</dbReference>
<dbReference type="Pfam" id="PF13439">
    <property type="entry name" value="Glyco_transf_4"/>
    <property type="match status" value="1"/>
</dbReference>
<dbReference type="Pfam" id="PF02811">
    <property type="entry name" value="PHP"/>
    <property type="match status" value="1"/>
</dbReference>
<sequence>MTAPLAIAHVTPYAWEDGAHPVNQHVAAVTDELAARGHRVLVIAPTRDSTRVRTDRKLLRSDPTALLPAPGEPPRVIAIGELLPEVSAGRRRAAVPVDITRAIEQLHESLALDICHVHEPFAPSVSSAALRHSRALNVGTFHAPSERLVSTQLARRVVELVFGRLDVRLAGFEATAHLMDRFFPASYRVLNPGAVVPAPSPTRIGPVRIVFVDREERAALRAFLRGLRRLDPETNWDATVVSARGLSSSTPLRADLKTRVKVVEPDDGGAASAVADADVVVLASEGARPAPDVVLAAIGAGAIPLASEIPVYQELLADGDRGLLFTPREPELLAAQLDRLVGDSALRNRLRAAGDELRADTLPYPKVTDRLDAVYEELVGRRHGDRTNPAARKRVADRPVIDVDLHMHTDHSGDCATPVEVLLATARDQGLGAIAVTDHNEVSGALDAAEKAKDYGVKVIVAEEVKTKEQGEVIGLFIKEKIPRGMTLAETIAEIKRQGGLVYVPHPFDRMHAVPDYEHLLDIVDDIDLIEVYNPRVAIGAFNEEAQRFAEKYRIPAAAGSDSHVAQGLGTVRNRMPNFEGPEEFLASLRQNQIITKPGTLLYVQALKFLETKATPPAARRARKARRVKRATRNG</sequence>
<feature type="domain" description="Polymerase/histidinol phosphatase N-terminal" evidence="3">
    <location>
        <begin position="403"/>
        <end position="469"/>
    </location>
</feature>
<dbReference type="PANTHER" id="PTHR42924:SF3">
    <property type="entry name" value="POLYMERASE_HISTIDINOL PHOSPHATASE N-TERMINAL DOMAIN-CONTAINING PROTEIN"/>
    <property type="match status" value="1"/>
</dbReference>
<dbReference type="InterPro" id="IPR016195">
    <property type="entry name" value="Pol/histidinol_Pase-like"/>
</dbReference>
<dbReference type="InterPro" id="IPR004013">
    <property type="entry name" value="PHP_dom"/>
</dbReference>
<accession>A0ABY5PJT7</accession>